<accession>A0A0A9HAJ8</accession>
<name>A0A0A9HAJ8_ARUDO</name>
<protein>
    <submittedName>
        <fullName evidence="1">Uncharacterized protein</fullName>
    </submittedName>
</protein>
<evidence type="ECO:0000313" key="1">
    <source>
        <dbReference type="EMBL" id="JAE29928.1"/>
    </source>
</evidence>
<dbReference type="AlphaFoldDB" id="A0A0A9HAJ8"/>
<reference evidence="1" key="1">
    <citation type="submission" date="2014-09" db="EMBL/GenBank/DDBJ databases">
        <authorList>
            <person name="Magalhaes I.L.F."/>
            <person name="Oliveira U."/>
            <person name="Santos F.R."/>
            <person name="Vidigal T.H.D.A."/>
            <person name="Brescovit A.D."/>
            <person name="Santos A.J."/>
        </authorList>
    </citation>
    <scope>NUCLEOTIDE SEQUENCE</scope>
    <source>
        <tissue evidence="1">Shoot tissue taken approximately 20 cm above the soil surface</tissue>
    </source>
</reference>
<organism evidence="1">
    <name type="scientific">Arundo donax</name>
    <name type="common">Giant reed</name>
    <name type="synonym">Donax arundinaceus</name>
    <dbReference type="NCBI Taxonomy" id="35708"/>
    <lineage>
        <taxon>Eukaryota</taxon>
        <taxon>Viridiplantae</taxon>
        <taxon>Streptophyta</taxon>
        <taxon>Embryophyta</taxon>
        <taxon>Tracheophyta</taxon>
        <taxon>Spermatophyta</taxon>
        <taxon>Magnoliopsida</taxon>
        <taxon>Liliopsida</taxon>
        <taxon>Poales</taxon>
        <taxon>Poaceae</taxon>
        <taxon>PACMAD clade</taxon>
        <taxon>Arundinoideae</taxon>
        <taxon>Arundineae</taxon>
        <taxon>Arundo</taxon>
    </lineage>
</organism>
<reference evidence="1" key="2">
    <citation type="journal article" date="2015" name="Data Brief">
        <title>Shoot transcriptome of the giant reed, Arundo donax.</title>
        <authorList>
            <person name="Barrero R.A."/>
            <person name="Guerrero F.D."/>
            <person name="Moolhuijzen P."/>
            <person name="Goolsby J.A."/>
            <person name="Tidwell J."/>
            <person name="Bellgard S.E."/>
            <person name="Bellgard M.I."/>
        </authorList>
    </citation>
    <scope>NUCLEOTIDE SEQUENCE</scope>
    <source>
        <tissue evidence="1">Shoot tissue taken approximately 20 cm above the soil surface</tissue>
    </source>
</reference>
<dbReference type="EMBL" id="GBRH01167968">
    <property type="protein sequence ID" value="JAE29928.1"/>
    <property type="molecule type" value="Transcribed_RNA"/>
</dbReference>
<proteinExistence type="predicted"/>
<sequence length="48" mass="5467">MFQSQNVSVCLFPSKKCKCVIKNILDTCIRKTMNVNRILGNITVTIHL</sequence>